<accession>A0A4V6A1R6</accession>
<dbReference type="AlphaFoldDB" id="A0A4V6A1R6"/>
<dbReference type="EMBL" id="AZBU02000005">
    <property type="protein sequence ID" value="TKR76245.1"/>
    <property type="molecule type" value="Genomic_DNA"/>
</dbReference>
<comment type="caution">
    <text evidence="1">The sequence shown here is derived from an EMBL/GenBank/DDBJ whole genome shotgun (WGS) entry which is preliminary data.</text>
</comment>
<organism evidence="1 2">
    <name type="scientific">Steinernema carpocapsae</name>
    <name type="common">Entomopathogenic nematode</name>
    <dbReference type="NCBI Taxonomy" id="34508"/>
    <lineage>
        <taxon>Eukaryota</taxon>
        <taxon>Metazoa</taxon>
        <taxon>Ecdysozoa</taxon>
        <taxon>Nematoda</taxon>
        <taxon>Chromadorea</taxon>
        <taxon>Rhabditida</taxon>
        <taxon>Tylenchina</taxon>
        <taxon>Panagrolaimomorpha</taxon>
        <taxon>Strongyloidoidea</taxon>
        <taxon>Steinernematidae</taxon>
        <taxon>Steinernema</taxon>
    </lineage>
</organism>
<protein>
    <submittedName>
        <fullName evidence="1">Uncharacterized protein</fullName>
    </submittedName>
</protein>
<reference evidence="1 2" key="1">
    <citation type="journal article" date="2015" name="Genome Biol.">
        <title>Comparative genomics of Steinernema reveals deeply conserved gene regulatory networks.</title>
        <authorList>
            <person name="Dillman A.R."/>
            <person name="Macchietto M."/>
            <person name="Porter C.F."/>
            <person name="Rogers A."/>
            <person name="Williams B."/>
            <person name="Antoshechkin I."/>
            <person name="Lee M.M."/>
            <person name="Goodwin Z."/>
            <person name="Lu X."/>
            <person name="Lewis E.E."/>
            <person name="Goodrich-Blair H."/>
            <person name="Stock S.P."/>
            <person name="Adams B.J."/>
            <person name="Sternberg P.W."/>
            <person name="Mortazavi A."/>
        </authorList>
    </citation>
    <scope>NUCLEOTIDE SEQUENCE [LARGE SCALE GENOMIC DNA]</scope>
    <source>
        <strain evidence="1 2">ALL</strain>
    </source>
</reference>
<gene>
    <name evidence="1" type="ORF">L596_017410</name>
</gene>
<keyword evidence="2" id="KW-1185">Reference proteome</keyword>
<name>A0A4V6A1R6_STECR</name>
<proteinExistence type="predicted"/>
<dbReference type="Proteomes" id="UP000298663">
    <property type="component" value="Unassembled WGS sequence"/>
</dbReference>
<reference evidence="1 2" key="2">
    <citation type="journal article" date="2019" name="G3 (Bethesda)">
        <title>Hybrid Assembly of the Genome of the Entomopathogenic Nematode Steinernema carpocapsae Identifies the X-Chromosome.</title>
        <authorList>
            <person name="Serra L."/>
            <person name="Macchietto M."/>
            <person name="Macias-Munoz A."/>
            <person name="McGill C.J."/>
            <person name="Rodriguez I.M."/>
            <person name="Rodriguez B."/>
            <person name="Murad R."/>
            <person name="Mortazavi A."/>
        </authorList>
    </citation>
    <scope>NUCLEOTIDE SEQUENCE [LARGE SCALE GENOMIC DNA]</scope>
    <source>
        <strain evidence="1 2">ALL</strain>
    </source>
</reference>
<evidence type="ECO:0000313" key="2">
    <source>
        <dbReference type="Proteomes" id="UP000298663"/>
    </source>
</evidence>
<evidence type="ECO:0000313" key="1">
    <source>
        <dbReference type="EMBL" id="TKR76245.1"/>
    </source>
</evidence>
<sequence length="98" mass="11079">MTRPKPKPIETWQLQPIPAVLKMRDAQSRIDSRKQANLLAAANEPIEFLEKLRAPSGMATTRAATSIAEVFWLVNLANFRFWDSAGWEWMNASLCSSC</sequence>